<reference evidence="2 3" key="1">
    <citation type="submission" date="2018-08" db="EMBL/GenBank/DDBJ databases">
        <title>A genome reference for cultivated species of the human gut microbiota.</title>
        <authorList>
            <person name="Zou Y."/>
            <person name="Xue W."/>
            <person name="Luo G."/>
        </authorList>
    </citation>
    <scope>NUCLEOTIDE SEQUENCE [LARGE SCALE GENOMIC DNA]</scope>
    <source>
        <strain evidence="2 3">AM25-6</strain>
    </source>
</reference>
<dbReference type="InterPro" id="IPR050624">
    <property type="entry name" value="HTH-type_Tx_Regulator"/>
</dbReference>
<dbReference type="InterPro" id="IPR039532">
    <property type="entry name" value="TetR_C_Firmicutes"/>
</dbReference>
<dbReference type="SUPFAM" id="SSF46689">
    <property type="entry name" value="Homeodomain-like"/>
    <property type="match status" value="1"/>
</dbReference>
<dbReference type="Gene3D" id="1.10.357.10">
    <property type="entry name" value="Tetracycline Repressor, domain 2"/>
    <property type="match status" value="1"/>
</dbReference>
<dbReference type="PANTHER" id="PTHR43479:SF7">
    <property type="entry name" value="TETR-FAMILY TRANSCRIPTIONAL REGULATOR"/>
    <property type="match status" value="1"/>
</dbReference>
<dbReference type="InterPro" id="IPR009057">
    <property type="entry name" value="Homeodomain-like_sf"/>
</dbReference>
<feature type="domain" description="Transcriptional regulator TetR C-terminal Firmicutes type" evidence="1">
    <location>
        <begin position="87"/>
        <end position="167"/>
    </location>
</feature>
<sequence>MNTKNNKRRKESVKKIEKAFFDLMQYSDIKDITVTDICKKAELNRSTFYANYLDIIDLAEKIKDKMIEDFNDLYSYEHSNNYNSNDFLKLFEHIKENQLFYKTYFKLGLDNSFDITRYDTNLSKKYYDDKNIKYHMEFFRAGITSIIKMWLNDGCDLSSKELFEIIKEEYQGK</sequence>
<dbReference type="Pfam" id="PF14278">
    <property type="entry name" value="TetR_C_8"/>
    <property type="match status" value="1"/>
</dbReference>
<evidence type="ECO:0000313" key="3">
    <source>
        <dbReference type="Proteomes" id="UP000261212"/>
    </source>
</evidence>
<gene>
    <name evidence="2" type="ORF">DW687_06930</name>
</gene>
<dbReference type="RefSeq" id="WP_117532199.1">
    <property type="nucleotide sequence ID" value="NZ_QUSM01000003.1"/>
</dbReference>
<dbReference type="EMBL" id="QUSM01000003">
    <property type="protein sequence ID" value="RGD74488.1"/>
    <property type="molecule type" value="Genomic_DNA"/>
</dbReference>
<dbReference type="Proteomes" id="UP000261212">
    <property type="component" value="Unassembled WGS sequence"/>
</dbReference>
<comment type="caution">
    <text evidence="2">The sequence shown here is derived from an EMBL/GenBank/DDBJ whole genome shotgun (WGS) entry which is preliminary data.</text>
</comment>
<name>A0A3E3E0N1_9FIRM</name>
<dbReference type="AlphaFoldDB" id="A0A3E3E0N1"/>
<dbReference type="PANTHER" id="PTHR43479">
    <property type="entry name" value="ACREF/ENVCD OPERON REPRESSOR-RELATED"/>
    <property type="match status" value="1"/>
</dbReference>
<organism evidence="2 3">
    <name type="scientific">Anaerofustis stercorihominis</name>
    <dbReference type="NCBI Taxonomy" id="214853"/>
    <lineage>
        <taxon>Bacteria</taxon>
        <taxon>Bacillati</taxon>
        <taxon>Bacillota</taxon>
        <taxon>Clostridia</taxon>
        <taxon>Eubacteriales</taxon>
        <taxon>Eubacteriaceae</taxon>
        <taxon>Anaerofustis</taxon>
    </lineage>
</organism>
<evidence type="ECO:0000259" key="1">
    <source>
        <dbReference type="Pfam" id="PF14278"/>
    </source>
</evidence>
<proteinExistence type="predicted"/>
<accession>A0A3E3E0N1</accession>
<protein>
    <submittedName>
        <fullName evidence="2">TetR/AcrR family transcriptional regulator</fullName>
    </submittedName>
</protein>
<evidence type="ECO:0000313" key="2">
    <source>
        <dbReference type="EMBL" id="RGD74488.1"/>
    </source>
</evidence>